<dbReference type="Pfam" id="PF04536">
    <property type="entry name" value="TPM_phosphatase"/>
    <property type="match status" value="1"/>
</dbReference>
<keyword evidence="1" id="KW-0732">Signal</keyword>
<gene>
    <name evidence="3" type="ORF">H9N25_14160</name>
</gene>
<dbReference type="Proteomes" id="UP000516439">
    <property type="component" value="Chromosome"/>
</dbReference>
<proteinExistence type="predicted"/>
<dbReference type="RefSeq" id="WP_190326328.1">
    <property type="nucleotide sequence ID" value="NZ_CP061171.1"/>
</dbReference>
<feature type="domain" description="TPM" evidence="2">
    <location>
        <begin position="44"/>
        <end position="167"/>
    </location>
</feature>
<dbReference type="Gene3D" id="3.10.310.50">
    <property type="match status" value="1"/>
</dbReference>
<evidence type="ECO:0000313" key="4">
    <source>
        <dbReference type="Proteomes" id="UP000516439"/>
    </source>
</evidence>
<accession>A0ABX6TCA3</accession>
<keyword evidence="4" id="KW-1185">Reference proteome</keyword>
<organism evidence="3 4">
    <name type="scientific">Pedobacter riviphilus</name>
    <dbReference type="NCBI Taxonomy" id="2766984"/>
    <lineage>
        <taxon>Bacteria</taxon>
        <taxon>Pseudomonadati</taxon>
        <taxon>Bacteroidota</taxon>
        <taxon>Sphingobacteriia</taxon>
        <taxon>Sphingobacteriales</taxon>
        <taxon>Sphingobacteriaceae</taxon>
        <taxon>Pedobacter</taxon>
    </lineage>
</organism>
<reference evidence="3 4" key="1">
    <citation type="submission" date="2020-09" db="EMBL/GenBank/DDBJ databases">
        <title>Pedobacter sp. SW-16 isolated from soil near Yeocheon.</title>
        <authorList>
            <person name="Im H.S."/>
            <person name="Joung Y."/>
            <person name="Lee S.-S."/>
        </authorList>
    </citation>
    <scope>NUCLEOTIDE SEQUENCE [LARGE SCALE GENOMIC DNA]</scope>
    <source>
        <strain evidence="3 4">SW-16</strain>
    </source>
</reference>
<feature type="signal peptide" evidence="1">
    <location>
        <begin position="1"/>
        <end position="24"/>
    </location>
</feature>
<feature type="chain" id="PRO_5046051609" evidence="1">
    <location>
        <begin position="25"/>
        <end position="212"/>
    </location>
</feature>
<evidence type="ECO:0000256" key="1">
    <source>
        <dbReference type="SAM" id="SignalP"/>
    </source>
</evidence>
<dbReference type="PANTHER" id="PTHR30373:SF2">
    <property type="entry name" value="UPF0603 PROTEIN YGCG"/>
    <property type="match status" value="1"/>
</dbReference>
<dbReference type="InterPro" id="IPR007621">
    <property type="entry name" value="TPM_dom"/>
</dbReference>
<evidence type="ECO:0000259" key="2">
    <source>
        <dbReference type="Pfam" id="PF04536"/>
    </source>
</evidence>
<dbReference type="PANTHER" id="PTHR30373">
    <property type="entry name" value="UPF0603 PROTEIN YGCG"/>
    <property type="match status" value="1"/>
</dbReference>
<protein>
    <submittedName>
        <fullName evidence="3">TPM domain-containing protein</fullName>
    </submittedName>
</protein>
<dbReference type="EMBL" id="CP061171">
    <property type="protein sequence ID" value="QNR83114.1"/>
    <property type="molecule type" value="Genomic_DNA"/>
</dbReference>
<name>A0ABX6TCA3_9SPHI</name>
<evidence type="ECO:0000313" key="3">
    <source>
        <dbReference type="EMBL" id="QNR83114.1"/>
    </source>
</evidence>
<sequence length="212" mass="23844">MLKTHLIKHFALLLFLFLTNFAIAQTAYHVQDIPDPKNNGGGYVSDPDGILGSSTVSDLNNTIAQFEHKTNVQVAVVIVNDFDHDKEDFDFAYELFNTWGIGSKTSNNGLLLFISKDRRKYRFITGTGIEGVLPDVKLKHIAEQNLLPAFRQNDFSTEITNTINAIGVIILNPEHKSELNQFFTQHESNSSLENFWLPTGIILLAFWGCSKL</sequence>